<proteinExistence type="predicted"/>
<dbReference type="Proteomes" id="UP001140096">
    <property type="component" value="Unassembled WGS sequence"/>
</dbReference>
<evidence type="ECO:0000313" key="1">
    <source>
        <dbReference type="EMBL" id="KAJ2813151.1"/>
    </source>
</evidence>
<gene>
    <name evidence="1" type="ORF">H4S07_000898</name>
</gene>
<sequence length="465" mass="51865">MDVWAVYSGKALQQLLNESYEDSSFPLVRKLIINLRMGAIKGQRRVVCASDAEAKTAAFVQHVKLMAPGVREVDVNTNHGVKTYLKRRSDHALYFVKQLYDIAKTTNALTDGSESLITYMDLSLVCNLARVNMRIDKEWDMVAPLIRRNAQTLTHITVVSANAGAITGLVRDSNGGLSTEYPCLHTLSVRLVVDPTESQRLTINGAVPFPHLRCLHLTGYYPFGDDLPFRGNAASLESLVLGLSQALVTVLVKHRVFTAVSHPKIQCVRMKYEYGQVPDQLSTAASCMQFVLGIAPGAPVRVLPNMTKYEDGLASALSMLSRHTNLQVLDLHGAHILFWDAISLIRSLPLLSDLTTIPMHVNELPQGITLAELPAYMCSTYAPMSERLQCWHVGYNEICYPTTHARCMLLIALVCPNFTYATPSLPYTSGRLSFMKRMKEEIASDMFKPYVPRLRRLLFNGWSKC</sequence>
<dbReference type="EMBL" id="JANBUP010000096">
    <property type="protein sequence ID" value="KAJ2813151.1"/>
    <property type="molecule type" value="Genomic_DNA"/>
</dbReference>
<name>A0ACC1LQT7_9FUNG</name>
<comment type="caution">
    <text evidence="1">The sequence shown here is derived from an EMBL/GenBank/DDBJ whole genome shotgun (WGS) entry which is preliminary data.</text>
</comment>
<protein>
    <submittedName>
        <fullName evidence="1">Uncharacterized protein</fullName>
    </submittedName>
</protein>
<evidence type="ECO:0000313" key="2">
    <source>
        <dbReference type="Proteomes" id="UP001140096"/>
    </source>
</evidence>
<keyword evidence="2" id="KW-1185">Reference proteome</keyword>
<accession>A0ACC1LQT7</accession>
<organism evidence="1 2">
    <name type="scientific">Coemansia furcata</name>
    <dbReference type="NCBI Taxonomy" id="417177"/>
    <lineage>
        <taxon>Eukaryota</taxon>
        <taxon>Fungi</taxon>
        <taxon>Fungi incertae sedis</taxon>
        <taxon>Zoopagomycota</taxon>
        <taxon>Kickxellomycotina</taxon>
        <taxon>Kickxellomycetes</taxon>
        <taxon>Kickxellales</taxon>
        <taxon>Kickxellaceae</taxon>
        <taxon>Coemansia</taxon>
    </lineage>
</organism>
<reference evidence="1" key="1">
    <citation type="submission" date="2022-07" db="EMBL/GenBank/DDBJ databases">
        <title>Phylogenomic reconstructions and comparative analyses of Kickxellomycotina fungi.</title>
        <authorList>
            <person name="Reynolds N.K."/>
            <person name="Stajich J.E."/>
            <person name="Barry K."/>
            <person name="Grigoriev I.V."/>
            <person name="Crous P."/>
            <person name="Smith M.E."/>
        </authorList>
    </citation>
    <scope>NUCLEOTIDE SEQUENCE</scope>
    <source>
        <strain evidence="1">CBS 102833</strain>
    </source>
</reference>